<keyword evidence="2 4" id="KW-0560">Oxidoreductase</keyword>
<dbReference type="SUPFAM" id="SSF50475">
    <property type="entry name" value="FMN-binding split barrel"/>
    <property type="match status" value="1"/>
</dbReference>
<organism evidence="4 5">
    <name type="scientific">Microbulbifer taiwanensis</name>
    <dbReference type="NCBI Taxonomy" id="986746"/>
    <lineage>
        <taxon>Bacteria</taxon>
        <taxon>Pseudomonadati</taxon>
        <taxon>Pseudomonadota</taxon>
        <taxon>Gammaproteobacteria</taxon>
        <taxon>Cellvibrionales</taxon>
        <taxon>Microbulbiferaceae</taxon>
        <taxon>Microbulbifer</taxon>
    </lineage>
</organism>
<dbReference type="GO" id="GO:0016491">
    <property type="term" value="F:oxidoreductase activity"/>
    <property type="evidence" value="ECO:0007669"/>
    <property type="project" value="UniProtKB-KW"/>
</dbReference>
<evidence type="ECO:0000256" key="2">
    <source>
        <dbReference type="ARBA" id="ARBA00023002"/>
    </source>
</evidence>
<proteinExistence type="inferred from homology"/>
<dbReference type="PANTHER" id="PTHR30466">
    <property type="entry name" value="FLAVIN REDUCTASE"/>
    <property type="match status" value="1"/>
</dbReference>
<evidence type="ECO:0000313" key="5">
    <source>
        <dbReference type="Proteomes" id="UP001596425"/>
    </source>
</evidence>
<dbReference type="SMART" id="SM00903">
    <property type="entry name" value="Flavin_Reduct"/>
    <property type="match status" value="1"/>
</dbReference>
<reference evidence="5" key="1">
    <citation type="journal article" date="2019" name="Int. J. Syst. Evol. Microbiol.">
        <title>The Global Catalogue of Microorganisms (GCM) 10K type strain sequencing project: providing services to taxonomists for standard genome sequencing and annotation.</title>
        <authorList>
            <consortium name="The Broad Institute Genomics Platform"/>
            <consortium name="The Broad Institute Genome Sequencing Center for Infectious Disease"/>
            <person name="Wu L."/>
            <person name="Ma J."/>
        </authorList>
    </citation>
    <scope>NUCLEOTIDE SEQUENCE [LARGE SCALE GENOMIC DNA]</scope>
    <source>
        <strain evidence="5">CGMCC 1.13718</strain>
    </source>
</reference>
<dbReference type="InterPro" id="IPR002563">
    <property type="entry name" value="Flavin_Rdtase-like_dom"/>
</dbReference>
<dbReference type="RefSeq" id="WP_193193119.1">
    <property type="nucleotide sequence ID" value="NZ_JACZFR010000039.1"/>
</dbReference>
<dbReference type="Gene3D" id="2.30.110.10">
    <property type="entry name" value="Electron Transport, Fmn-binding Protein, Chain A"/>
    <property type="match status" value="1"/>
</dbReference>
<dbReference type="EMBL" id="JBHSVR010000001">
    <property type="protein sequence ID" value="MFC6634321.1"/>
    <property type="molecule type" value="Genomic_DNA"/>
</dbReference>
<gene>
    <name evidence="4" type="ORF">ACFQBM_13555</name>
</gene>
<evidence type="ECO:0000259" key="3">
    <source>
        <dbReference type="SMART" id="SM00903"/>
    </source>
</evidence>
<comment type="caution">
    <text evidence="4">The sequence shown here is derived from an EMBL/GenBank/DDBJ whole genome shotgun (WGS) entry which is preliminary data.</text>
</comment>
<dbReference type="Proteomes" id="UP001596425">
    <property type="component" value="Unassembled WGS sequence"/>
</dbReference>
<evidence type="ECO:0000256" key="1">
    <source>
        <dbReference type="ARBA" id="ARBA00008898"/>
    </source>
</evidence>
<evidence type="ECO:0000313" key="4">
    <source>
        <dbReference type="EMBL" id="MFC6634321.1"/>
    </source>
</evidence>
<dbReference type="PANTHER" id="PTHR30466:SF11">
    <property type="entry name" value="FLAVIN-DEPENDENT MONOOXYGENASE, REDUCTASE SUBUNIT HSAB"/>
    <property type="match status" value="1"/>
</dbReference>
<name>A0ABW1YNL0_9GAMM</name>
<dbReference type="Pfam" id="PF01613">
    <property type="entry name" value="Flavin_Reduct"/>
    <property type="match status" value="1"/>
</dbReference>
<dbReference type="InterPro" id="IPR012349">
    <property type="entry name" value="Split_barrel_FMN-bd"/>
</dbReference>
<dbReference type="InterPro" id="IPR050268">
    <property type="entry name" value="NADH-dep_flavin_reductase"/>
</dbReference>
<feature type="domain" description="Flavin reductase like" evidence="3">
    <location>
        <begin position="13"/>
        <end position="156"/>
    </location>
</feature>
<protein>
    <submittedName>
        <fullName evidence="4">Flavin reductase family protein</fullName>
        <ecNumber evidence="4">1.-.-.-</ecNumber>
    </submittedName>
</protein>
<dbReference type="EC" id="1.-.-.-" evidence="4"/>
<sequence>MPVQDPRKFRNALGQFATGVTVVTALDRSGNRVGMTANSFSSVSLDPMLVLWSVAKSCNAFDVFNHAEQFAIHVLHAGQQQVSNQFASKVPDRFAGIPCAEGIGGLPLLKDYGALFQCQTEHRYEGGDHIILVGRVLDFDLKPKPPLIFHAGRYADLPEVAEAC</sequence>
<comment type="similarity">
    <text evidence="1">Belongs to the non-flavoprotein flavin reductase family.</text>
</comment>
<accession>A0ABW1YNL0</accession>
<keyword evidence="5" id="KW-1185">Reference proteome</keyword>